<gene>
    <name evidence="2" type="ORF">SAMN05421858_5076</name>
</gene>
<evidence type="ECO:0000259" key="1">
    <source>
        <dbReference type="Pfam" id="PF08281"/>
    </source>
</evidence>
<dbReference type="EMBL" id="FTNO01000009">
    <property type="protein sequence ID" value="SIR99898.1"/>
    <property type="molecule type" value="Genomic_DNA"/>
</dbReference>
<dbReference type="Pfam" id="PF08281">
    <property type="entry name" value="Sigma70_r4_2"/>
    <property type="match status" value="1"/>
</dbReference>
<evidence type="ECO:0000313" key="3">
    <source>
        <dbReference type="Proteomes" id="UP000186914"/>
    </source>
</evidence>
<name>A0A1N7FHJ3_9EURY</name>
<dbReference type="SUPFAM" id="SSF46894">
    <property type="entry name" value="C-terminal effector domain of the bipartite response regulators"/>
    <property type="match status" value="1"/>
</dbReference>
<proteinExistence type="predicted"/>
<organism evidence="2 3">
    <name type="scientific">Haladaptatus litoreus</name>
    <dbReference type="NCBI Taxonomy" id="553468"/>
    <lineage>
        <taxon>Archaea</taxon>
        <taxon>Methanobacteriati</taxon>
        <taxon>Methanobacteriota</taxon>
        <taxon>Stenosarchaea group</taxon>
        <taxon>Halobacteria</taxon>
        <taxon>Halobacteriales</taxon>
        <taxon>Haladaptataceae</taxon>
        <taxon>Haladaptatus</taxon>
    </lineage>
</organism>
<dbReference type="AlphaFoldDB" id="A0A1N7FHJ3"/>
<dbReference type="InterPro" id="IPR016032">
    <property type="entry name" value="Sig_transdc_resp-reg_C-effctor"/>
</dbReference>
<accession>A0A1N7FHJ3</accession>
<dbReference type="InterPro" id="IPR013249">
    <property type="entry name" value="RNA_pol_sigma70_r4_t2"/>
</dbReference>
<dbReference type="GO" id="GO:0016987">
    <property type="term" value="F:sigma factor activity"/>
    <property type="evidence" value="ECO:0007669"/>
    <property type="project" value="InterPro"/>
</dbReference>
<dbReference type="GO" id="GO:0003677">
    <property type="term" value="F:DNA binding"/>
    <property type="evidence" value="ECO:0007669"/>
    <property type="project" value="InterPro"/>
</dbReference>
<sequence>MSNEEWLTYGQPADAIGESDMVFARRGDEFVLMPIELLGVDIVEEHEHVPGEIFLSGISADEGYFEITDALESIDIDKLFDQVEDESVYSRREAEVAVLGGLFDLSQDEIAAILDLSKNTVRNHIQAARDRWEKAQKTNNYTKP</sequence>
<dbReference type="GO" id="GO:0006352">
    <property type="term" value="P:DNA-templated transcription initiation"/>
    <property type="evidence" value="ECO:0007669"/>
    <property type="project" value="InterPro"/>
</dbReference>
<dbReference type="Gene3D" id="1.10.10.10">
    <property type="entry name" value="Winged helix-like DNA-binding domain superfamily/Winged helix DNA-binding domain"/>
    <property type="match status" value="1"/>
</dbReference>
<dbReference type="Proteomes" id="UP000186914">
    <property type="component" value="Unassembled WGS sequence"/>
</dbReference>
<protein>
    <submittedName>
        <fullName evidence="2">Sigma-70, region 4</fullName>
    </submittedName>
</protein>
<keyword evidence="3" id="KW-1185">Reference proteome</keyword>
<evidence type="ECO:0000313" key="2">
    <source>
        <dbReference type="EMBL" id="SIR99898.1"/>
    </source>
</evidence>
<dbReference type="InterPro" id="IPR036388">
    <property type="entry name" value="WH-like_DNA-bd_sf"/>
</dbReference>
<feature type="domain" description="RNA polymerase sigma factor 70 region 4 type 2" evidence="1">
    <location>
        <begin position="102"/>
        <end position="130"/>
    </location>
</feature>
<reference evidence="3" key="1">
    <citation type="submission" date="2017-01" db="EMBL/GenBank/DDBJ databases">
        <authorList>
            <person name="Varghese N."/>
            <person name="Submissions S."/>
        </authorList>
    </citation>
    <scope>NUCLEOTIDE SEQUENCE [LARGE SCALE GENOMIC DNA]</scope>
    <source>
        <strain evidence="3">CGMCC 1.7737</strain>
    </source>
</reference>
<dbReference type="RefSeq" id="WP_076433720.1">
    <property type="nucleotide sequence ID" value="NZ_FTNO01000009.1"/>
</dbReference>